<gene>
    <name evidence="3" type="ORF">GRF29_8g1643332</name>
</gene>
<dbReference type="GO" id="GO:0005525">
    <property type="term" value="F:GTP binding"/>
    <property type="evidence" value="ECO:0007669"/>
    <property type="project" value="InterPro"/>
</dbReference>
<dbReference type="Proteomes" id="UP001280581">
    <property type="component" value="Unassembled WGS sequence"/>
</dbReference>
<dbReference type="Gene3D" id="3.40.50.300">
    <property type="entry name" value="P-loop containing nucleotide triphosphate hydrolases"/>
    <property type="match status" value="1"/>
</dbReference>
<dbReference type="InterPro" id="IPR027417">
    <property type="entry name" value="P-loop_NTPase"/>
</dbReference>
<dbReference type="SUPFAM" id="SSF52540">
    <property type="entry name" value="P-loop containing nucleoside triphosphate hydrolases"/>
    <property type="match status" value="1"/>
</dbReference>
<feature type="compositionally biased region" description="Polar residues" evidence="1">
    <location>
        <begin position="186"/>
        <end position="195"/>
    </location>
</feature>
<evidence type="ECO:0000313" key="4">
    <source>
        <dbReference type="Proteomes" id="UP001280581"/>
    </source>
</evidence>
<proteinExistence type="predicted"/>
<name>A0AAN6RKL7_9PLEO</name>
<evidence type="ECO:0000259" key="2">
    <source>
        <dbReference type="Pfam" id="PF02263"/>
    </source>
</evidence>
<dbReference type="Pfam" id="PF02263">
    <property type="entry name" value="GBP"/>
    <property type="match status" value="1"/>
</dbReference>
<accession>A0AAN6RKL7</accession>
<sequence length="988" mass="109202">MSTGGLSVRALAADGMPSTALQWIEMQAPPAEDEGNAGRGAKSSVTINTRTNDFVRLVKDPLNWISVLGPARSGTLMNFLAGSTSEFFATSSGSTTFTKGVYIPTKIMTLPEFSTLEGEPVIDASKSNVKVSFVDTEGQGAVVYIIITIGWQTLLRSRAVIYNRTGGLVTDDILKDLGMMTQAGQRLSSEESNGLMNGDADADAGAKNSKKTPQSGHLFTLFNRFQLNADTKIEILRSVLLDAESAGNDAAAKERNEIRKLLNSSFASVTVYLLPDLLKGEVRDEMQDNPSRFITIDDFRPKYLEYFKVFRTSIAKALVEPHSLVPGSDSTGGAMADFMPRFADAINSQEPINVPSLFETSRNDAINRALTKLKADFTTNLDRFAQQDGKPTADLSRTIDSEVALQLRDMELSLSYMPPEIMKKLDTDAKDILKPIKDNTLAVNFLKLQSTATMKLRAVTSSLETTMRTTFPPEKLAVSKANLDNAWNTLQTTVAGKLKQTVTVWIPIRQAFDAEVDSTAVTRQALWAKHDQDVLDELNHSLTPERQPPAFEAVVDAKLDKLDAELQATAARYKMNKLTQFDELATLYNRALLSKIVTPIVEKTMSDKESYRDIISLNAAVEQGRSDFVSGATKPLVLPDSEDHVKQWDNFKKRAYEGLAENVRRNGMATTLNGKEMMPRALQVKILENIKNDCANLANALGFSWINSIAFEGGPVEDPDQAAKNANETDVDTSKTRKFTFYNHGRHQGWWQDRYTNMVFSDWSLEQSDYILASLPATVNGSFNVTSTVTNSNSFEGSIGIKYGESSGVSGLLFAKAEVTLEATFGAKFGRTWVSSDAKSFTIGGSSTVTLTSGRINTVTSVGFDQQCTVPYTAKFKFVPTLNYTHGFVAAGDRMLKKEWFDKNKSEDRVYKGFNVGRTNQMYEKVNANADPWDWPRFRKDSFGKDLPKYLSDDSRYIFYLRGKWEGLTGRMVISTVTPGSTSYNLVP</sequence>
<feature type="domain" description="Guanylate-binding protein N-terminal" evidence="2">
    <location>
        <begin position="45"/>
        <end position="275"/>
    </location>
</feature>
<keyword evidence="4" id="KW-1185">Reference proteome</keyword>
<dbReference type="Gene3D" id="2.170.15.10">
    <property type="entry name" value="Proaerolysin, chain A, domain 3"/>
    <property type="match status" value="1"/>
</dbReference>
<feature type="region of interest" description="Disordered" evidence="1">
    <location>
        <begin position="186"/>
        <end position="212"/>
    </location>
</feature>
<dbReference type="EMBL" id="WVTA01000002">
    <property type="protein sequence ID" value="KAK3215948.1"/>
    <property type="molecule type" value="Genomic_DNA"/>
</dbReference>
<evidence type="ECO:0000256" key="1">
    <source>
        <dbReference type="SAM" id="MobiDB-lite"/>
    </source>
</evidence>
<organism evidence="3 4">
    <name type="scientific">Pseudopithomyces chartarum</name>
    <dbReference type="NCBI Taxonomy" id="1892770"/>
    <lineage>
        <taxon>Eukaryota</taxon>
        <taxon>Fungi</taxon>
        <taxon>Dikarya</taxon>
        <taxon>Ascomycota</taxon>
        <taxon>Pezizomycotina</taxon>
        <taxon>Dothideomycetes</taxon>
        <taxon>Pleosporomycetidae</taxon>
        <taxon>Pleosporales</taxon>
        <taxon>Massarineae</taxon>
        <taxon>Didymosphaeriaceae</taxon>
        <taxon>Pseudopithomyces</taxon>
    </lineage>
</organism>
<dbReference type="PANTHER" id="PTHR10751">
    <property type="entry name" value="GUANYLATE BINDING PROTEIN"/>
    <property type="match status" value="1"/>
</dbReference>
<dbReference type="InterPro" id="IPR015894">
    <property type="entry name" value="Guanylate-bd_N"/>
</dbReference>
<dbReference type="GO" id="GO:0003924">
    <property type="term" value="F:GTPase activity"/>
    <property type="evidence" value="ECO:0007669"/>
    <property type="project" value="InterPro"/>
</dbReference>
<comment type="caution">
    <text evidence="3">The sequence shown here is derived from an EMBL/GenBank/DDBJ whole genome shotgun (WGS) entry which is preliminary data.</text>
</comment>
<protein>
    <recommendedName>
        <fullName evidence="2">Guanylate-binding protein N-terminal domain-containing protein</fullName>
    </recommendedName>
</protein>
<evidence type="ECO:0000313" key="3">
    <source>
        <dbReference type="EMBL" id="KAK3215948.1"/>
    </source>
</evidence>
<reference evidence="3 4" key="1">
    <citation type="submission" date="2021-02" db="EMBL/GenBank/DDBJ databases">
        <title>Genome assembly of Pseudopithomyces chartarum.</title>
        <authorList>
            <person name="Jauregui R."/>
            <person name="Singh J."/>
            <person name="Voisey C."/>
        </authorList>
    </citation>
    <scope>NUCLEOTIDE SEQUENCE [LARGE SCALE GENOMIC DNA]</scope>
    <source>
        <strain evidence="3 4">AGR01</strain>
    </source>
</reference>
<dbReference type="AlphaFoldDB" id="A0AAN6RKL7"/>